<protein>
    <submittedName>
        <fullName evidence="2">Uncharacterized protein</fullName>
    </submittedName>
</protein>
<evidence type="ECO:0000313" key="3">
    <source>
        <dbReference type="Proteomes" id="UP001159179"/>
    </source>
</evidence>
<name>A0AAW6SYV8_9BACI</name>
<proteinExistence type="predicted"/>
<dbReference type="AlphaFoldDB" id="A0AAW6SYV8"/>
<dbReference type="Proteomes" id="UP001159179">
    <property type="component" value="Unassembled WGS sequence"/>
</dbReference>
<reference evidence="2" key="1">
    <citation type="submission" date="2023-03" db="EMBL/GenBank/DDBJ databases">
        <title>Bacterial isolates from washroom surfaces on a university campus.</title>
        <authorList>
            <person name="Holman D.B."/>
            <person name="Gzyl K.E."/>
            <person name="Taheri A.E."/>
        </authorList>
    </citation>
    <scope>NUCLEOTIDE SEQUENCE</scope>
    <source>
        <strain evidence="2">RD03</strain>
    </source>
</reference>
<keyword evidence="1" id="KW-1133">Transmembrane helix</keyword>
<evidence type="ECO:0000256" key="1">
    <source>
        <dbReference type="SAM" id="Phobius"/>
    </source>
</evidence>
<sequence length="76" mass="8981">MRKPLLGFSLMLSASLGLSPIINGIMEYVLSYDGYHQKWLIFNFITRFHLQYLILFLIGIWIIGLYILCKEYFSKD</sequence>
<comment type="caution">
    <text evidence="2">The sequence shown here is derived from an EMBL/GenBank/DDBJ whole genome shotgun (WGS) entry which is preliminary data.</text>
</comment>
<dbReference type="EMBL" id="JAROYP010000021">
    <property type="protein sequence ID" value="MDH5163989.1"/>
    <property type="molecule type" value="Genomic_DNA"/>
</dbReference>
<gene>
    <name evidence="2" type="ORF">P5X88_23925</name>
</gene>
<evidence type="ECO:0000313" key="2">
    <source>
        <dbReference type="EMBL" id="MDH5163989.1"/>
    </source>
</evidence>
<feature type="transmembrane region" description="Helical" evidence="1">
    <location>
        <begin position="48"/>
        <end position="69"/>
    </location>
</feature>
<dbReference type="RefSeq" id="WP_280618670.1">
    <property type="nucleotide sequence ID" value="NZ_JAROYP010000021.1"/>
</dbReference>
<accession>A0AAW6SYV8</accession>
<organism evidence="2 3">
    <name type="scientific">Heyndrickxia oleronia</name>
    <dbReference type="NCBI Taxonomy" id="38875"/>
    <lineage>
        <taxon>Bacteria</taxon>
        <taxon>Bacillati</taxon>
        <taxon>Bacillota</taxon>
        <taxon>Bacilli</taxon>
        <taxon>Bacillales</taxon>
        <taxon>Bacillaceae</taxon>
        <taxon>Heyndrickxia</taxon>
    </lineage>
</organism>
<keyword evidence="1" id="KW-0472">Membrane</keyword>
<keyword evidence="1" id="KW-0812">Transmembrane</keyword>